<evidence type="ECO:0000313" key="2">
    <source>
        <dbReference type="Proteomes" id="UP001239111"/>
    </source>
</evidence>
<name>A0ACC2PWX8_9HYME</name>
<gene>
    <name evidence="1" type="ORF">QAD02_022948</name>
</gene>
<reference evidence="1" key="1">
    <citation type="submission" date="2023-04" db="EMBL/GenBank/DDBJ databases">
        <title>A chromosome-level genome assembly of the parasitoid wasp Eretmocerus hayati.</title>
        <authorList>
            <person name="Zhong Y."/>
            <person name="Liu S."/>
            <person name="Liu Y."/>
        </authorList>
    </citation>
    <scope>NUCLEOTIDE SEQUENCE</scope>
    <source>
        <strain evidence="1">ZJU_SS_LIU_2023</strain>
    </source>
</reference>
<proteinExistence type="predicted"/>
<organism evidence="1 2">
    <name type="scientific">Eretmocerus hayati</name>
    <dbReference type="NCBI Taxonomy" id="131215"/>
    <lineage>
        <taxon>Eukaryota</taxon>
        <taxon>Metazoa</taxon>
        <taxon>Ecdysozoa</taxon>
        <taxon>Arthropoda</taxon>
        <taxon>Hexapoda</taxon>
        <taxon>Insecta</taxon>
        <taxon>Pterygota</taxon>
        <taxon>Neoptera</taxon>
        <taxon>Endopterygota</taxon>
        <taxon>Hymenoptera</taxon>
        <taxon>Apocrita</taxon>
        <taxon>Proctotrupomorpha</taxon>
        <taxon>Chalcidoidea</taxon>
        <taxon>Aphelinidae</taxon>
        <taxon>Aphelininae</taxon>
        <taxon>Eretmocerus</taxon>
    </lineage>
</organism>
<accession>A0ACC2PWX8</accession>
<comment type="caution">
    <text evidence="1">The sequence shown here is derived from an EMBL/GenBank/DDBJ whole genome shotgun (WGS) entry which is preliminary data.</text>
</comment>
<protein>
    <submittedName>
        <fullName evidence="1">Uncharacterized protein</fullName>
    </submittedName>
</protein>
<dbReference type="Proteomes" id="UP001239111">
    <property type="component" value="Chromosome 1"/>
</dbReference>
<dbReference type="EMBL" id="CM056741">
    <property type="protein sequence ID" value="KAJ8687154.1"/>
    <property type="molecule type" value="Genomic_DNA"/>
</dbReference>
<keyword evidence="2" id="KW-1185">Reference proteome</keyword>
<evidence type="ECO:0000313" key="1">
    <source>
        <dbReference type="EMBL" id="KAJ8687154.1"/>
    </source>
</evidence>
<sequence>MNMRPTNYPNYPNMGPSMGPGMVGPPYNGQINHQNNMTVTKSGFNKIWGMDSVDLLQCRNVLPPEKVIPPKIKLHQEMLDRINCSPDIFRCTLTKIPDSNSLLQKSRLPLGIVIHPFKDLNHLPVIQCSTIVRCRSCRTYINPFVYFVDSKRWKCNLCWKVNELPEEFQFDPATKSYGDPSRRPEVRTSTIEFIAPSEYMLRPPQPAVYLFIFDVSKLAIDSGYLSLVCNIVAEEMSRLPGDARTQIGFLAVNSAVHFFSMQDNVSQPHQMIMMDVDDVFLPCPENLIVNLKERQELLKELLNQLPYMFKDSYDTNCALGAALQAAFKLMSGTGGRVTVFQSCLPNLGPGALTAREDPNTRSGKDVPHLNPATDFYKRLALDCSGQQIAVDLFLLNCQYSDLATLSGICKFSGGCIYYLPLFHASKVQHWEALEKMLRRYLTRKIGFEAVMRIRCTRGLSIHTFHGNFFVRSTDLLSLPNINPDAGFGMQVTIEENLSDMQNVCFQAALLYTSSKGERRIRVHTLCLPISTNLSDIIYSADQQCIIGLLSKMAVDRSLQSSLSDAREALINAAVDALSSFKLLQSYPGSGLMAPQNLKLLPLYIIALLKSKAFRFGVSTRLDDRVFAMCQLKVLPLTHMIQLIYPDMYPVHIYITQPIEEIDGQLSPQPERLHLSAEKLDSRGAFLLDACDQMLLYVGKNIHPAFCYNVLGVSSFAEIPEEMYGLPELATPESERLRTFISHLQDDKPFCATLQIIRDDSHFRTQFTERLIEDRFENALSYYEFLQHVKTQVK</sequence>